<dbReference type="InterPro" id="IPR026610">
    <property type="entry name" value="Hen1"/>
</dbReference>
<evidence type="ECO:0000313" key="15">
    <source>
        <dbReference type="EMBL" id="KAJ4444026.1"/>
    </source>
</evidence>
<keyword evidence="8" id="KW-0460">Magnesium</keyword>
<comment type="cofactor">
    <cofactor evidence="1">
        <name>Mg(2+)</name>
        <dbReference type="ChEBI" id="CHEBI:18420"/>
    </cofactor>
</comment>
<organism evidence="15 16">
    <name type="scientific">Periplaneta americana</name>
    <name type="common">American cockroach</name>
    <name type="synonym">Blatta americana</name>
    <dbReference type="NCBI Taxonomy" id="6978"/>
    <lineage>
        <taxon>Eukaryota</taxon>
        <taxon>Metazoa</taxon>
        <taxon>Ecdysozoa</taxon>
        <taxon>Arthropoda</taxon>
        <taxon>Hexapoda</taxon>
        <taxon>Insecta</taxon>
        <taxon>Pterygota</taxon>
        <taxon>Neoptera</taxon>
        <taxon>Polyneoptera</taxon>
        <taxon>Dictyoptera</taxon>
        <taxon>Blattodea</taxon>
        <taxon>Blattoidea</taxon>
        <taxon>Blattidae</taxon>
        <taxon>Blattinae</taxon>
        <taxon>Periplaneta</taxon>
    </lineage>
</organism>
<gene>
    <name evidence="15" type="ORF">ANN_05815</name>
</gene>
<keyword evidence="14" id="KW-1133">Transmembrane helix</keyword>
<comment type="caution">
    <text evidence="15">The sequence shown here is derived from an EMBL/GenBank/DDBJ whole genome shotgun (WGS) entry which is preliminary data.</text>
</comment>
<dbReference type="PANTHER" id="PTHR21404">
    <property type="entry name" value="HEN1"/>
    <property type="match status" value="1"/>
</dbReference>
<dbReference type="InterPro" id="IPR029063">
    <property type="entry name" value="SAM-dependent_MTases_sf"/>
</dbReference>
<keyword evidence="14" id="KW-0812">Transmembrane</keyword>
<keyword evidence="6" id="KW-0949">S-adenosyl-L-methionine</keyword>
<feature type="compositionally biased region" description="Acidic residues" evidence="13">
    <location>
        <begin position="767"/>
        <end position="781"/>
    </location>
</feature>
<evidence type="ECO:0000256" key="12">
    <source>
        <dbReference type="ARBA" id="ARBA00048418"/>
    </source>
</evidence>
<dbReference type="PANTHER" id="PTHR21404:SF3">
    <property type="entry name" value="SMALL RNA 2'-O-METHYLTRANSFERASE"/>
    <property type="match status" value="1"/>
</dbReference>
<evidence type="ECO:0000256" key="10">
    <source>
        <dbReference type="ARBA" id="ARBA00023158"/>
    </source>
</evidence>
<keyword evidence="7" id="KW-0479">Metal-binding</keyword>
<evidence type="ECO:0000256" key="8">
    <source>
        <dbReference type="ARBA" id="ARBA00022842"/>
    </source>
</evidence>
<evidence type="ECO:0000256" key="11">
    <source>
        <dbReference type="ARBA" id="ARBA00035025"/>
    </source>
</evidence>
<evidence type="ECO:0000256" key="1">
    <source>
        <dbReference type="ARBA" id="ARBA00001946"/>
    </source>
</evidence>
<evidence type="ECO:0000256" key="13">
    <source>
        <dbReference type="SAM" id="MobiDB-lite"/>
    </source>
</evidence>
<evidence type="ECO:0000256" key="9">
    <source>
        <dbReference type="ARBA" id="ARBA00022884"/>
    </source>
</evidence>
<evidence type="ECO:0000313" key="16">
    <source>
        <dbReference type="Proteomes" id="UP001148838"/>
    </source>
</evidence>
<evidence type="ECO:0000256" key="6">
    <source>
        <dbReference type="ARBA" id="ARBA00022691"/>
    </source>
</evidence>
<feature type="region of interest" description="Disordered" evidence="13">
    <location>
        <begin position="427"/>
        <end position="448"/>
    </location>
</feature>
<keyword evidence="5" id="KW-0808">Transferase</keyword>
<dbReference type="EC" id="2.1.1.386" evidence="11"/>
<evidence type="ECO:0000256" key="3">
    <source>
        <dbReference type="ARBA" id="ARBA00021330"/>
    </source>
</evidence>
<reference evidence="15 16" key="1">
    <citation type="journal article" date="2022" name="Allergy">
        <title>Genome assembly and annotation of Periplaneta americana reveal a comprehensive cockroach allergen profile.</title>
        <authorList>
            <person name="Wang L."/>
            <person name="Xiong Q."/>
            <person name="Saelim N."/>
            <person name="Wang L."/>
            <person name="Nong W."/>
            <person name="Wan A.T."/>
            <person name="Shi M."/>
            <person name="Liu X."/>
            <person name="Cao Q."/>
            <person name="Hui J.H.L."/>
            <person name="Sookrung N."/>
            <person name="Leung T.F."/>
            <person name="Tungtrongchitr A."/>
            <person name="Tsui S.K.W."/>
        </authorList>
    </citation>
    <scope>NUCLEOTIDE SEQUENCE [LARGE SCALE GENOMIC DNA]</scope>
    <source>
        <strain evidence="15">PWHHKU_190912</strain>
    </source>
</reference>
<evidence type="ECO:0000256" key="7">
    <source>
        <dbReference type="ARBA" id="ARBA00022723"/>
    </source>
</evidence>
<feature type="transmembrane region" description="Helical" evidence="14">
    <location>
        <begin position="909"/>
        <end position="932"/>
    </location>
</feature>
<keyword evidence="9" id="KW-0694">RNA-binding</keyword>
<keyword evidence="4" id="KW-0489">Methyltransferase</keyword>
<evidence type="ECO:0000256" key="2">
    <source>
        <dbReference type="ARBA" id="ARBA00009026"/>
    </source>
</evidence>
<proteinExistence type="inferred from homology"/>
<feature type="region of interest" description="Disordered" evidence="13">
    <location>
        <begin position="689"/>
        <end position="737"/>
    </location>
</feature>
<keyword evidence="10" id="KW-0943">RNA-mediated gene silencing</keyword>
<name>A0ABQ8TBV0_PERAM</name>
<evidence type="ECO:0000256" key="5">
    <source>
        <dbReference type="ARBA" id="ARBA00022679"/>
    </source>
</evidence>
<keyword evidence="14" id="KW-0472">Membrane</keyword>
<comment type="similarity">
    <text evidence="2">Belongs to the methyltransferase superfamily. HEN1 family.</text>
</comment>
<keyword evidence="16" id="KW-1185">Reference proteome</keyword>
<feature type="compositionally biased region" description="Acidic residues" evidence="13">
    <location>
        <begin position="427"/>
        <end position="444"/>
    </location>
</feature>
<dbReference type="Proteomes" id="UP001148838">
    <property type="component" value="Unassembled WGS sequence"/>
</dbReference>
<protein>
    <recommendedName>
        <fullName evidence="3">Small RNA 2'-O-methyltransferase</fullName>
        <ecNumber evidence="11">2.1.1.386</ecNumber>
    </recommendedName>
</protein>
<accession>A0ABQ8TBV0</accession>
<dbReference type="Gene3D" id="3.40.50.150">
    <property type="entry name" value="Vaccinia Virus protein VP39"/>
    <property type="match status" value="2"/>
</dbReference>
<dbReference type="EMBL" id="JAJSOF020000011">
    <property type="protein sequence ID" value="KAJ4444026.1"/>
    <property type="molecule type" value="Genomic_DNA"/>
</dbReference>
<evidence type="ECO:0000256" key="14">
    <source>
        <dbReference type="SAM" id="Phobius"/>
    </source>
</evidence>
<evidence type="ECO:0000256" key="4">
    <source>
        <dbReference type="ARBA" id="ARBA00022603"/>
    </source>
</evidence>
<sequence length="954" mass="107865">MIVLFHTFYMVTKYILTIISKSIFNEPENIECEKETSPNFISSDRIIVISEAEFGSDVGIKFYPPVYAQRYLAVKNVLVDERWQGKIRKAEFGFFPYLKHMPGVQEIVTVDIDHDMLEHNCCRAAPLNSDYLNNRQESLTVQVLAGSIGDRDPRLLGTDAVVCIELIEHLYPDTLEAVPFTVFGFIQPLVAIFTTPNSDFNVLFPDFTGFRNTDHKFEWTRAQFKDWYYFFFPVETSINANLKQTVRASNITSRYPEYNVYFYDIGRGPEGTEEYGCCSQMAVFARAPQYSSPQLSDLKMLQSEEKYVLVREYSYPVRVDNRTDEEKILHQAEYYIRVLADNEKYCRDMSIQIPVQDLLPHVRLWCDSVSVLRDILKEAGWEVTEHAEDGMAVVYPYCGEYENSLQDLEDPYSESPGENVPSYALETDEKEDWDTPQPGLDEDSNSVAAGLRSSCSDNMAFAQQENVGQEANKVTFMSSLRDLLHSEEGNSCKSESVDGWGEHGSDCLENTDKTLDSSVQHPGHVSTNLNLADDIDTNLKSERLAEQVDHVICPIVDSFTRHNGNNGRFRFSKTNQNCFPLSVESSEDMDFEKYSKTEALVDHKKEEEQKVGKNISLCSYSDVLDSKVSLLPQNSQSLTNQVKCVQSDCAVINSHSERLRNSPQTVQSSESESVELLYLNLTQPVEEASVSEPVLSQPWKFGSTGSSALESSQDRSIGESSSLDEQNDKAVDSGYPNSFSVQDMDMDLTPEQVDEICSESDDVLTEDCSEESEYCESESSEENDHVDNNEGLLFRFRNEALYDPMALVVENGDVANNNRDGEGNNAVAMVPPPPEPDVLHPVHDELIPLLVAAEDFDNDNDVILPADVQPFPHWLLNLLVLANQGEETYTIICCLLEVTEISFCLTRDWGMWALMKMMMMMTTTTMIVALLVQRAVKWVVVVTQILKVVILTIT</sequence>
<feature type="region of interest" description="Disordered" evidence="13">
    <location>
        <begin position="767"/>
        <end position="786"/>
    </location>
</feature>
<comment type="catalytic activity">
    <reaction evidence="12">
        <text>small RNA 3'-end nucleotide + S-adenosyl-L-methionine = small RNA 3'-end 2'-O-methylnucleotide + S-adenosyl-L-homocysteine + H(+)</text>
        <dbReference type="Rhea" id="RHEA:37887"/>
        <dbReference type="Rhea" id="RHEA-COMP:10415"/>
        <dbReference type="Rhea" id="RHEA-COMP:10416"/>
        <dbReference type="ChEBI" id="CHEBI:15378"/>
        <dbReference type="ChEBI" id="CHEBI:57856"/>
        <dbReference type="ChEBI" id="CHEBI:59789"/>
        <dbReference type="ChEBI" id="CHEBI:74896"/>
        <dbReference type="ChEBI" id="CHEBI:74898"/>
        <dbReference type="EC" id="2.1.1.386"/>
    </reaction>
</comment>